<organism evidence="1">
    <name type="scientific">marine metagenome</name>
    <dbReference type="NCBI Taxonomy" id="408172"/>
    <lineage>
        <taxon>unclassified sequences</taxon>
        <taxon>metagenomes</taxon>
        <taxon>ecological metagenomes</taxon>
    </lineage>
</organism>
<dbReference type="Pfam" id="PF02567">
    <property type="entry name" value="PhzC-PhzF"/>
    <property type="match status" value="1"/>
</dbReference>
<dbReference type="AlphaFoldDB" id="A0A382YZL3"/>
<sequence length="112" mass="12187">GFEEIADLGIAPDVHLYTRSNDEYDFRARMFAPFHGVLEDPATGSANCALAGLLSHYDTSLSGTFEWWIAQGVEMGRPSLLKARSEKKNGEVVSTKIGGTCVMVSEGEIFVD</sequence>
<reference evidence="1" key="1">
    <citation type="submission" date="2018-05" db="EMBL/GenBank/DDBJ databases">
        <authorList>
            <person name="Lanie J.A."/>
            <person name="Ng W.-L."/>
            <person name="Kazmierczak K.M."/>
            <person name="Andrzejewski T.M."/>
            <person name="Davidsen T.M."/>
            <person name="Wayne K.J."/>
            <person name="Tettelin H."/>
            <person name="Glass J.I."/>
            <person name="Rusch D."/>
            <person name="Podicherti R."/>
            <person name="Tsui H.-C.T."/>
            <person name="Winkler M.E."/>
        </authorList>
    </citation>
    <scope>NUCLEOTIDE SEQUENCE</scope>
</reference>
<dbReference type="EMBL" id="UINC01179831">
    <property type="protein sequence ID" value="SVD88717.1"/>
    <property type="molecule type" value="Genomic_DNA"/>
</dbReference>
<dbReference type="PANTHER" id="PTHR13774:SF32">
    <property type="entry name" value="ANTISENSE-ENHANCING SEQUENCE 1"/>
    <property type="match status" value="1"/>
</dbReference>
<evidence type="ECO:0000313" key="1">
    <source>
        <dbReference type="EMBL" id="SVD88717.1"/>
    </source>
</evidence>
<name>A0A382YZL3_9ZZZZ</name>
<dbReference type="GO" id="GO:0016853">
    <property type="term" value="F:isomerase activity"/>
    <property type="evidence" value="ECO:0007669"/>
    <property type="project" value="TreeGrafter"/>
</dbReference>
<dbReference type="GO" id="GO:0005737">
    <property type="term" value="C:cytoplasm"/>
    <property type="evidence" value="ECO:0007669"/>
    <property type="project" value="TreeGrafter"/>
</dbReference>
<protein>
    <recommendedName>
        <fullName evidence="2">PhzF family phenazine biosynthesis protein</fullName>
    </recommendedName>
</protein>
<dbReference type="InterPro" id="IPR003719">
    <property type="entry name" value="Phenazine_PhzF-like"/>
</dbReference>
<dbReference type="SUPFAM" id="SSF54506">
    <property type="entry name" value="Diaminopimelate epimerase-like"/>
    <property type="match status" value="1"/>
</dbReference>
<dbReference type="PANTHER" id="PTHR13774">
    <property type="entry name" value="PHENAZINE BIOSYNTHESIS PROTEIN"/>
    <property type="match status" value="1"/>
</dbReference>
<evidence type="ECO:0008006" key="2">
    <source>
        <dbReference type="Google" id="ProtNLM"/>
    </source>
</evidence>
<feature type="non-terminal residue" evidence="1">
    <location>
        <position position="1"/>
    </location>
</feature>
<dbReference type="Gene3D" id="3.10.310.10">
    <property type="entry name" value="Diaminopimelate Epimerase, Chain A, domain 1"/>
    <property type="match status" value="1"/>
</dbReference>
<proteinExistence type="predicted"/>
<gene>
    <name evidence="1" type="ORF">METZ01_LOCUS441571</name>
</gene>
<accession>A0A382YZL3</accession>